<evidence type="ECO:0000256" key="1">
    <source>
        <dbReference type="ARBA" id="ARBA00009437"/>
    </source>
</evidence>
<dbReference type="EMBL" id="CP039690">
    <property type="protein sequence ID" value="QCI63745.1"/>
    <property type="molecule type" value="Genomic_DNA"/>
</dbReference>
<comment type="similarity">
    <text evidence="1">Belongs to the LysR transcriptional regulatory family.</text>
</comment>
<dbReference type="InterPro" id="IPR036388">
    <property type="entry name" value="WH-like_DNA-bd_sf"/>
</dbReference>
<evidence type="ECO:0000313" key="6">
    <source>
        <dbReference type="EMBL" id="QCI63745.1"/>
    </source>
</evidence>
<keyword evidence="4" id="KW-0804">Transcription</keyword>
<name>A0A4D7AW27_9HYPH</name>
<dbReference type="Gene3D" id="1.10.10.10">
    <property type="entry name" value="Winged helix-like DNA-binding domain superfamily/Winged helix DNA-binding domain"/>
    <property type="match status" value="1"/>
</dbReference>
<reference evidence="6 7" key="1">
    <citation type="submission" date="2019-04" db="EMBL/GenBank/DDBJ databases">
        <title>Phreatobacter aquaticus sp. nov.</title>
        <authorList>
            <person name="Choi A."/>
        </authorList>
    </citation>
    <scope>NUCLEOTIDE SEQUENCE [LARGE SCALE GENOMIC DNA]</scope>
    <source>
        <strain evidence="6 7">KCTC 52518</strain>
    </source>
</reference>
<dbReference type="Proteomes" id="UP000298781">
    <property type="component" value="Chromosome"/>
</dbReference>
<dbReference type="OrthoDB" id="9815174at2"/>
<dbReference type="KEGG" id="pstg:E8M01_05495"/>
<evidence type="ECO:0000256" key="2">
    <source>
        <dbReference type="ARBA" id="ARBA00023015"/>
    </source>
</evidence>
<keyword evidence="2" id="KW-0805">Transcription regulation</keyword>
<dbReference type="PRINTS" id="PR00039">
    <property type="entry name" value="HTHLYSR"/>
</dbReference>
<evidence type="ECO:0000259" key="5">
    <source>
        <dbReference type="PROSITE" id="PS50931"/>
    </source>
</evidence>
<accession>A0A4D7AW27</accession>
<keyword evidence="7" id="KW-1185">Reference proteome</keyword>
<feature type="domain" description="HTH lysR-type" evidence="5">
    <location>
        <begin position="1"/>
        <end position="58"/>
    </location>
</feature>
<dbReference type="Gene3D" id="3.40.190.10">
    <property type="entry name" value="Periplasmic binding protein-like II"/>
    <property type="match status" value="2"/>
</dbReference>
<dbReference type="GO" id="GO:0003700">
    <property type="term" value="F:DNA-binding transcription factor activity"/>
    <property type="evidence" value="ECO:0007669"/>
    <property type="project" value="InterPro"/>
</dbReference>
<organism evidence="6 7">
    <name type="scientific">Phreatobacter stygius</name>
    <dbReference type="NCBI Taxonomy" id="1940610"/>
    <lineage>
        <taxon>Bacteria</taxon>
        <taxon>Pseudomonadati</taxon>
        <taxon>Pseudomonadota</taxon>
        <taxon>Alphaproteobacteria</taxon>
        <taxon>Hyphomicrobiales</taxon>
        <taxon>Phreatobacteraceae</taxon>
        <taxon>Phreatobacter</taxon>
    </lineage>
</organism>
<dbReference type="PANTHER" id="PTHR30126">
    <property type="entry name" value="HTH-TYPE TRANSCRIPTIONAL REGULATOR"/>
    <property type="match status" value="1"/>
</dbReference>
<protein>
    <submittedName>
        <fullName evidence="6">LysR family transcriptional regulator</fullName>
    </submittedName>
</protein>
<dbReference type="InterPro" id="IPR036390">
    <property type="entry name" value="WH_DNA-bd_sf"/>
</dbReference>
<dbReference type="GO" id="GO:0000976">
    <property type="term" value="F:transcription cis-regulatory region binding"/>
    <property type="evidence" value="ECO:0007669"/>
    <property type="project" value="TreeGrafter"/>
</dbReference>
<keyword evidence="3" id="KW-0238">DNA-binding</keyword>
<dbReference type="AlphaFoldDB" id="A0A4D7AW27"/>
<dbReference type="CDD" id="cd05466">
    <property type="entry name" value="PBP2_LTTR_substrate"/>
    <property type="match status" value="1"/>
</dbReference>
<evidence type="ECO:0000256" key="4">
    <source>
        <dbReference type="ARBA" id="ARBA00023163"/>
    </source>
</evidence>
<dbReference type="InterPro" id="IPR000847">
    <property type="entry name" value="LysR_HTH_N"/>
</dbReference>
<dbReference type="Pfam" id="PF00126">
    <property type="entry name" value="HTH_1"/>
    <property type="match status" value="1"/>
</dbReference>
<dbReference type="SUPFAM" id="SSF53850">
    <property type="entry name" value="Periplasmic binding protein-like II"/>
    <property type="match status" value="1"/>
</dbReference>
<dbReference type="PANTHER" id="PTHR30126:SF39">
    <property type="entry name" value="HTH-TYPE TRANSCRIPTIONAL REGULATOR CYSL"/>
    <property type="match status" value="1"/>
</dbReference>
<evidence type="ECO:0000256" key="3">
    <source>
        <dbReference type="ARBA" id="ARBA00023125"/>
    </source>
</evidence>
<gene>
    <name evidence="6" type="ORF">E8M01_05495</name>
</gene>
<dbReference type="PROSITE" id="PS50931">
    <property type="entry name" value="HTH_LYSR"/>
    <property type="match status" value="1"/>
</dbReference>
<evidence type="ECO:0000313" key="7">
    <source>
        <dbReference type="Proteomes" id="UP000298781"/>
    </source>
</evidence>
<proteinExistence type="inferred from homology"/>
<dbReference type="SUPFAM" id="SSF46785">
    <property type="entry name" value="Winged helix' DNA-binding domain"/>
    <property type="match status" value="1"/>
</dbReference>
<dbReference type="Pfam" id="PF03466">
    <property type="entry name" value="LysR_substrate"/>
    <property type="match status" value="1"/>
</dbReference>
<sequence length="308" mass="32800">MMLDEMRSFVLLAETGSIQMTAERLPLTQSAVTRQIQRLETELGTILLDRRVKPPRLTPAGIEALERCRAILGAIGALKASTAATAEPEGTLRIGFASALAAETIADAVRAVRQQFPKVELRVVGGWARDLADLVLEDKLDAAVMLTAQGAPMPSPGLRSETIGGERMVVVGPSGRPLPRKPTRAALGAMDWVLSPEPCDARYALAALLASAGATMRIAAEVLGLDLQTALIAQGVGIGMVPARRLEPYARRHGLKRLAIPDMPLDFDIRLVRGPHLGRIDQAVDVIRDRLTKAWTGPEAGGPARAAG</sequence>
<dbReference type="InterPro" id="IPR005119">
    <property type="entry name" value="LysR_subst-bd"/>
</dbReference>